<keyword evidence="2" id="KW-0808">Transferase</keyword>
<feature type="domain" description="Histidine kinase/HSP90-like ATPase" evidence="1">
    <location>
        <begin position="1"/>
        <end position="96"/>
    </location>
</feature>
<evidence type="ECO:0000313" key="2">
    <source>
        <dbReference type="EMBL" id="EKF85965.1"/>
    </source>
</evidence>
<keyword evidence="3" id="KW-1185">Reference proteome</keyword>
<comment type="caution">
    <text evidence="2">The sequence shown here is derived from an EMBL/GenBank/DDBJ whole genome shotgun (WGS) entry which is preliminary data.</text>
</comment>
<dbReference type="PANTHER" id="PTHR43065:SF23">
    <property type="entry name" value="SENSOR HISTIDINE KINASE PDTAS"/>
    <property type="match status" value="1"/>
</dbReference>
<dbReference type="PANTHER" id="PTHR43065">
    <property type="entry name" value="SENSOR HISTIDINE KINASE"/>
    <property type="match status" value="1"/>
</dbReference>
<dbReference type="EMBL" id="AMPO01000004">
    <property type="protein sequence ID" value="EKF85965.1"/>
    <property type="molecule type" value="Genomic_DNA"/>
</dbReference>
<dbReference type="InterPro" id="IPR003594">
    <property type="entry name" value="HATPase_dom"/>
</dbReference>
<dbReference type="RefSeq" id="WP_004030412.1">
    <property type="nucleotide sequence ID" value="NZ_AMPO01000004.1"/>
</dbReference>
<reference evidence="2 3" key="1">
    <citation type="journal article" date="2012" name="J. Bacteriol.">
        <title>Draft genome sequence of Methanobacterium formicicum DSM 3637, an archaebacterium isolated from the methane producer amoeba Pelomyxa palustris.</title>
        <authorList>
            <person name="Gutierrez G."/>
        </authorList>
    </citation>
    <scope>NUCLEOTIDE SEQUENCE [LARGE SCALE GENOMIC DNA]</scope>
    <source>
        <strain evidence="3">DSM 3637 / PP1</strain>
    </source>
</reference>
<dbReference type="OrthoDB" id="8127at2157"/>
<dbReference type="AlphaFoldDB" id="K2RT81"/>
<dbReference type="Proteomes" id="UP000007360">
    <property type="component" value="Unassembled WGS sequence"/>
</dbReference>
<dbReference type="PATRIC" id="fig|1204725.3.peg.1152"/>
<dbReference type="SMART" id="SM00387">
    <property type="entry name" value="HATPase_c"/>
    <property type="match status" value="1"/>
</dbReference>
<sequence>MIPVGLIVNELLSNCLKHAFPDDKSGQIDIKFHYNHPKYLLIIEDDGVGFPENIDHKKSKSLGLRLVDILSDQIDGTVELKRDKGTQFCIEFEEKKYVYK</sequence>
<name>K2RT81_METFP</name>
<dbReference type="SUPFAM" id="SSF55874">
    <property type="entry name" value="ATPase domain of HSP90 chaperone/DNA topoisomerase II/histidine kinase"/>
    <property type="match status" value="1"/>
</dbReference>
<keyword evidence="2" id="KW-0418">Kinase</keyword>
<organism evidence="2 3">
    <name type="scientific">Methanobacterium formicicum (strain DSM 3637 / PP1)</name>
    <dbReference type="NCBI Taxonomy" id="1204725"/>
    <lineage>
        <taxon>Archaea</taxon>
        <taxon>Methanobacteriati</taxon>
        <taxon>Methanobacteriota</taxon>
        <taxon>Methanomada group</taxon>
        <taxon>Methanobacteria</taxon>
        <taxon>Methanobacteriales</taxon>
        <taxon>Methanobacteriaceae</taxon>
        <taxon>Methanobacterium</taxon>
    </lineage>
</organism>
<dbReference type="Pfam" id="PF02518">
    <property type="entry name" value="HATPase_c"/>
    <property type="match status" value="1"/>
</dbReference>
<proteinExistence type="predicted"/>
<dbReference type="Gene3D" id="3.30.565.10">
    <property type="entry name" value="Histidine kinase-like ATPase, C-terminal domain"/>
    <property type="match status" value="1"/>
</dbReference>
<dbReference type="InterPro" id="IPR036890">
    <property type="entry name" value="HATPase_C_sf"/>
</dbReference>
<evidence type="ECO:0000259" key="1">
    <source>
        <dbReference type="SMART" id="SM00387"/>
    </source>
</evidence>
<gene>
    <name evidence="2" type="ORF">A994_05746</name>
</gene>
<protein>
    <submittedName>
        <fullName evidence="2">Signal transduction histidine kinase</fullName>
    </submittedName>
</protein>
<accession>K2RT81</accession>
<dbReference type="GO" id="GO:0016301">
    <property type="term" value="F:kinase activity"/>
    <property type="evidence" value="ECO:0007669"/>
    <property type="project" value="UniProtKB-KW"/>
</dbReference>
<evidence type="ECO:0000313" key="3">
    <source>
        <dbReference type="Proteomes" id="UP000007360"/>
    </source>
</evidence>